<proteinExistence type="predicted"/>
<comment type="caution">
    <text evidence="1">The sequence shown here is derived from an EMBL/GenBank/DDBJ whole genome shotgun (WGS) entry which is preliminary data.</text>
</comment>
<gene>
    <name evidence="1" type="ORF">GGD55_004424</name>
</gene>
<evidence type="ECO:0000313" key="1">
    <source>
        <dbReference type="EMBL" id="MBB5537704.1"/>
    </source>
</evidence>
<organism evidence="1 2">
    <name type="scientific">Rhizobium giardinii</name>
    <dbReference type="NCBI Taxonomy" id="56731"/>
    <lineage>
        <taxon>Bacteria</taxon>
        <taxon>Pseudomonadati</taxon>
        <taxon>Pseudomonadota</taxon>
        <taxon>Alphaproteobacteria</taxon>
        <taxon>Hyphomicrobiales</taxon>
        <taxon>Rhizobiaceae</taxon>
        <taxon>Rhizobium/Agrobacterium group</taxon>
        <taxon>Rhizobium</taxon>
    </lineage>
</organism>
<protein>
    <submittedName>
        <fullName evidence="1">Uncharacterized protein</fullName>
    </submittedName>
</protein>
<dbReference type="Proteomes" id="UP000585507">
    <property type="component" value="Unassembled WGS sequence"/>
</dbReference>
<reference evidence="1 2" key="1">
    <citation type="submission" date="2020-08" db="EMBL/GenBank/DDBJ databases">
        <title>Genomic Encyclopedia of Type Strains, Phase IV (KMG-V): Genome sequencing to study the core and pangenomes of soil and plant-associated prokaryotes.</title>
        <authorList>
            <person name="Whitman W."/>
        </authorList>
    </citation>
    <scope>NUCLEOTIDE SEQUENCE [LARGE SCALE GENOMIC DNA]</scope>
    <source>
        <strain evidence="1 2">SEMIA 4084</strain>
    </source>
</reference>
<dbReference type="AlphaFoldDB" id="A0A7W8UE44"/>
<dbReference type="EMBL" id="JACHBK010000010">
    <property type="protein sequence ID" value="MBB5537704.1"/>
    <property type="molecule type" value="Genomic_DNA"/>
</dbReference>
<name>A0A7W8UE44_9HYPH</name>
<sequence length="88" mass="9588">MVGPLLRQRDRPVLPSSRQAGEFATMLDDSLPSRTAKTFLCGDCRSRRSLVCRLARETGGPGVAYKCDLGPSRVSILISVLCHRQEGA</sequence>
<evidence type="ECO:0000313" key="2">
    <source>
        <dbReference type="Proteomes" id="UP000585507"/>
    </source>
</evidence>
<keyword evidence="2" id="KW-1185">Reference proteome</keyword>
<accession>A0A7W8UE44</accession>